<dbReference type="SMART" id="SM00409">
    <property type="entry name" value="IG"/>
    <property type="match status" value="3"/>
</dbReference>
<dbReference type="RefSeq" id="XP_031573632.1">
    <property type="nucleotide sequence ID" value="XM_031717772.1"/>
</dbReference>
<dbReference type="FunCoup" id="A0A6P8J233">
    <property type="interactions" value="10"/>
</dbReference>
<keyword evidence="5" id="KW-0325">Glycoprotein</keyword>
<dbReference type="Gene3D" id="2.10.25.10">
    <property type="entry name" value="Laminin"/>
    <property type="match status" value="1"/>
</dbReference>
<comment type="similarity">
    <text evidence="2">Belongs to the EGF domain peptide family.</text>
</comment>
<organism evidence="10 11">
    <name type="scientific">Actinia tenebrosa</name>
    <name type="common">Australian red waratah sea anemone</name>
    <dbReference type="NCBI Taxonomy" id="6105"/>
    <lineage>
        <taxon>Eukaryota</taxon>
        <taxon>Metazoa</taxon>
        <taxon>Cnidaria</taxon>
        <taxon>Anthozoa</taxon>
        <taxon>Hexacorallia</taxon>
        <taxon>Actiniaria</taxon>
        <taxon>Actiniidae</taxon>
        <taxon>Actinia</taxon>
    </lineage>
</organism>
<keyword evidence="3" id="KW-0472">Membrane</keyword>
<dbReference type="PROSITE" id="PS50026">
    <property type="entry name" value="EGF_3"/>
    <property type="match status" value="1"/>
</dbReference>
<comment type="caution">
    <text evidence="7">Lacks conserved residue(s) required for the propagation of feature annotation.</text>
</comment>
<dbReference type="Pfam" id="PF13895">
    <property type="entry name" value="Ig_2"/>
    <property type="match status" value="1"/>
</dbReference>
<reference evidence="11" key="1">
    <citation type="submission" date="2025-08" db="UniProtKB">
        <authorList>
            <consortium name="RefSeq"/>
        </authorList>
    </citation>
    <scope>IDENTIFICATION</scope>
    <source>
        <tissue evidence="11">Tentacle</tissue>
    </source>
</reference>
<dbReference type="GeneID" id="116307501"/>
<evidence type="ECO:0000256" key="7">
    <source>
        <dbReference type="PROSITE-ProRule" id="PRU00076"/>
    </source>
</evidence>
<dbReference type="GO" id="GO:0050839">
    <property type="term" value="F:cell adhesion molecule binding"/>
    <property type="evidence" value="ECO:0007669"/>
    <property type="project" value="TreeGrafter"/>
</dbReference>
<dbReference type="GO" id="GO:0005911">
    <property type="term" value="C:cell-cell junction"/>
    <property type="evidence" value="ECO:0007669"/>
    <property type="project" value="TreeGrafter"/>
</dbReference>
<dbReference type="Pfam" id="PF13927">
    <property type="entry name" value="Ig_3"/>
    <property type="match status" value="3"/>
</dbReference>
<dbReference type="GO" id="GO:0098609">
    <property type="term" value="P:cell-cell adhesion"/>
    <property type="evidence" value="ECO:0007669"/>
    <property type="project" value="TreeGrafter"/>
</dbReference>
<evidence type="ECO:0000313" key="11">
    <source>
        <dbReference type="RefSeq" id="XP_031573632.1"/>
    </source>
</evidence>
<gene>
    <name evidence="11" type="primary">LOC116307501</name>
</gene>
<evidence type="ECO:0000259" key="9">
    <source>
        <dbReference type="PROSITE" id="PS50835"/>
    </source>
</evidence>
<sequence length="546" mass="59394">MPFEYVWKLGYSSNTILPPSLSNNYTKPGMKRGDNSYFRCFVTDKNGCSRESSPRTKVDIQYPPYYASLTAIKPAVCLNNMASLRCYASGNPRTVTLVLYSGGQVLASSTNDYTATLQFNSTTAGTHTYVCKTNNSAGIGVNASRTMITQAPPQITGITVNQTIAEGSRLVLECNTSGSDPMTITWKKVGGSAFPSGKNVTFESLTTADQGAYECTASNGNECPVSKLQTYVHVLYKPRRTSITVSNSTVCLNDLVQLECTTEADPPATHYHFYVNDQLIQSSSSSRIQMNSTIEGNNTYRCQPGNTVGLGENATVFMNTKAPPNITWLPPNQSIAEGSTVLFPCNVTGSDPMKIVWKNVRVNSSYPIGHHLKFQSLMRSHDGVYECSASNGNECPLVSSSTYINVLYQPEITKSPKSTLTLFENGTINLNCKAHGNPAPNITWTRGSDVVGRGEILVLEKEQSAQGVYVCIASNGVGVNARANSNVVVKICENFCQQNNTCIRQGSTQSCDCRKGLTGRYCEKDDPMGKKFSIKVVLVSPAWKDQ</sequence>
<dbReference type="InterPro" id="IPR013783">
    <property type="entry name" value="Ig-like_fold"/>
</dbReference>
<dbReference type="PANTHER" id="PTHR11640:SF31">
    <property type="entry name" value="IRREGULAR CHIASM C-ROUGHEST PROTEIN-RELATED"/>
    <property type="match status" value="1"/>
</dbReference>
<dbReference type="InterPro" id="IPR000742">
    <property type="entry name" value="EGF"/>
</dbReference>
<dbReference type="InterPro" id="IPR036179">
    <property type="entry name" value="Ig-like_dom_sf"/>
</dbReference>
<evidence type="ECO:0000256" key="5">
    <source>
        <dbReference type="ARBA" id="ARBA00023180"/>
    </source>
</evidence>
<keyword evidence="10" id="KW-1185">Reference proteome</keyword>
<keyword evidence="4 7" id="KW-1015">Disulfide bond</keyword>
<name>A0A6P8J233_ACTTE</name>
<feature type="domain" description="Ig-like" evidence="9">
    <location>
        <begin position="324"/>
        <end position="405"/>
    </location>
</feature>
<proteinExistence type="inferred from homology"/>
<feature type="disulfide bond" evidence="7">
    <location>
        <begin position="492"/>
        <end position="502"/>
    </location>
</feature>
<dbReference type="InterPro" id="IPR051275">
    <property type="entry name" value="Cell_adhesion_signaling"/>
</dbReference>
<evidence type="ECO:0000256" key="2">
    <source>
        <dbReference type="ARBA" id="ARBA00006373"/>
    </source>
</evidence>
<dbReference type="InParanoid" id="A0A6P8J233"/>
<dbReference type="AlphaFoldDB" id="A0A6P8J233"/>
<dbReference type="PROSITE" id="PS00022">
    <property type="entry name" value="EGF_1"/>
    <property type="match status" value="1"/>
</dbReference>
<dbReference type="KEGG" id="aten:116307501"/>
<dbReference type="InterPro" id="IPR003599">
    <property type="entry name" value="Ig_sub"/>
</dbReference>
<evidence type="ECO:0000256" key="1">
    <source>
        <dbReference type="ARBA" id="ARBA00004479"/>
    </source>
</evidence>
<evidence type="ECO:0000256" key="4">
    <source>
        <dbReference type="ARBA" id="ARBA00023157"/>
    </source>
</evidence>
<dbReference type="SUPFAM" id="SSF48726">
    <property type="entry name" value="Immunoglobulin"/>
    <property type="match status" value="5"/>
</dbReference>
<dbReference type="GO" id="GO:0005886">
    <property type="term" value="C:plasma membrane"/>
    <property type="evidence" value="ECO:0007669"/>
    <property type="project" value="TreeGrafter"/>
</dbReference>
<dbReference type="PROSITE" id="PS50835">
    <property type="entry name" value="IG_LIKE"/>
    <property type="match status" value="5"/>
</dbReference>
<feature type="domain" description="Ig-like" evidence="9">
    <location>
        <begin position="153"/>
        <end position="226"/>
    </location>
</feature>
<dbReference type="InterPro" id="IPR007110">
    <property type="entry name" value="Ig-like_dom"/>
</dbReference>
<dbReference type="PANTHER" id="PTHR11640">
    <property type="entry name" value="NEPHRIN"/>
    <property type="match status" value="1"/>
</dbReference>
<feature type="domain" description="Ig-like" evidence="9">
    <location>
        <begin position="238"/>
        <end position="317"/>
    </location>
</feature>
<feature type="domain" description="Ig-like" evidence="9">
    <location>
        <begin position="64"/>
        <end position="149"/>
    </location>
</feature>
<feature type="domain" description="Ig-like" evidence="9">
    <location>
        <begin position="410"/>
        <end position="489"/>
    </location>
</feature>
<dbReference type="InterPro" id="IPR003598">
    <property type="entry name" value="Ig_sub2"/>
</dbReference>
<dbReference type="Gene3D" id="2.60.40.10">
    <property type="entry name" value="Immunoglobulins"/>
    <property type="match status" value="5"/>
</dbReference>
<keyword evidence="7" id="KW-0245">EGF-like domain</keyword>
<protein>
    <submittedName>
        <fullName evidence="11">Roundabout homolog 1-like</fullName>
    </submittedName>
</protein>
<evidence type="ECO:0000259" key="8">
    <source>
        <dbReference type="PROSITE" id="PS50026"/>
    </source>
</evidence>
<feature type="disulfide bond" evidence="7">
    <location>
        <begin position="513"/>
        <end position="522"/>
    </location>
</feature>
<dbReference type="OrthoDB" id="5978853at2759"/>
<accession>A0A6P8J233</accession>
<keyword evidence="6" id="KW-0393">Immunoglobulin domain</keyword>
<dbReference type="SUPFAM" id="SSF57196">
    <property type="entry name" value="EGF/Laminin"/>
    <property type="match status" value="1"/>
</dbReference>
<comment type="subcellular location">
    <subcellularLocation>
        <location evidence="1">Membrane</location>
        <topology evidence="1">Single-pass type I membrane protein</topology>
    </subcellularLocation>
</comment>
<evidence type="ECO:0000256" key="3">
    <source>
        <dbReference type="ARBA" id="ARBA00023136"/>
    </source>
</evidence>
<evidence type="ECO:0000256" key="6">
    <source>
        <dbReference type="ARBA" id="ARBA00023319"/>
    </source>
</evidence>
<dbReference type="Proteomes" id="UP000515163">
    <property type="component" value="Unplaced"/>
</dbReference>
<dbReference type="SMART" id="SM00408">
    <property type="entry name" value="IGc2"/>
    <property type="match status" value="4"/>
</dbReference>
<evidence type="ECO:0000313" key="10">
    <source>
        <dbReference type="Proteomes" id="UP000515163"/>
    </source>
</evidence>
<feature type="domain" description="EGF-like" evidence="8">
    <location>
        <begin position="488"/>
        <end position="523"/>
    </location>
</feature>